<feature type="region of interest" description="Disordered" evidence="5">
    <location>
        <begin position="1"/>
        <end position="32"/>
    </location>
</feature>
<keyword evidence="2 4" id="KW-0808">Transferase</keyword>
<dbReference type="GO" id="GO:0032259">
    <property type="term" value="P:methylation"/>
    <property type="evidence" value="ECO:0007669"/>
    <property type="project" value="UniProtKB-KW"/>
</dbReference>
<feature type="compositionally biased region" description="Polar residues" evidence="5">
    <location>
        <begin position="14"/>
        <end position="25"/>
    </location>
</feature>
<dbReference type="GeneID" id="117563311"/>
<dbReference type="CTD" id="84193"/>
<evidence type="ECO:0000256" key="3">
    <source>
        <dbReference type="ARBA" id="ARBA00022691"/>
    </source>
</evidence>
<gene>
    <name evidence="7" type="primary">LOC117563311</name>
</gene>
<dbReference type="RefSeq" id="XP_034097460.2">
    <property type="nucleotide sequence ID" value="XM_034241569.2"/>
</dbReference>
<dbReference type="PROSITE" id="PS51565">
    <property type="entry name" value="SAM_MT85_SETD3"/>
    <property type="match status" value="1"/>
</dbReference>
<evidence type="ECO:0000256" key="1">
    <source>
        <dbReference type="ARBA" id="ARBA00022603"/>
    </source>
</evidence>
<accession>A0A6P8WIK1</accession>
<sequence length="274" mass="31027">MGKNKRNAKHKATPQPSSEHNNNNGIRIPKLPDKDRRQLNQLAQSALDILQKMPTNPNEEWKNYVEVQRVLESMMQLERPLQRCAFPPNHSNVNDKARLAKMQAFNEWAKAGGVLSDAVEIAIFPGYGLGLRATRDIEAGEQVLSVPRQLMFSEEHLSEAERNIYSSLPQLTNLNLSYALVIEKMRGAASSWYPYINTLPALYNTVLYFSVEQMQQLRGTSVCSAALRQCRVVARQYITMYKCAYIQPKGSVDASVASMASLFTQFGLCYDLYR</sequence>
<comment type="catalytic activity">
    <reaction evidence="4">
        <text>L-histidyl-[protein] + S-adenosyl-L-methionine = N(tele)-methyl-L-histidyl-[protein] + S-adenosyl-L-homocysteine + H(+)</text>
        <dbReference type="Rhea" id="RHEA:19369"/>
        <dbReference type="Rhea" id="RHEA-COMP:9745"/>
        <dbReference type="Rhea" id="RHEA-COMP:11600"/>
        <dbReference type="ChEBI" id="CHEBI:15378"/>
        <dbReference type="ChEBI" id="CHEBI:16367"/>
        <dbReference type="ChEBI" id="CHEBI:29979"/>
        <dbReference type="ChEBI" id="CHEBI:57856"/>
        <dbReference type="ChEBI" id="CHEBI:59789"/>
        <dbReference type="EC" id="2.1.1.85"/>
    </reaction>
</comment>
<keyword evidence="6" id="KW-1185">Reference proteome</keyword>
<feature type="compositionally biased region" description="Basic residues" evidence="5">
    <location>
        <begin position="1"/>
        <end position="12"/>
    </location>
</feature>
<dbReference type="EC" id="2.1.1.85" evidence="4"/>
<dbReference type="InterPro" id="IPR025785">
    <property type="entry name" value="SETD3"/>
</dbReference>
<evidence type="ECO:0000313" key="6">
    <source>
        <dbReference type="Proteomes" id="UP000515160"/>
    </source>
</evidence>
<dbReference type="OrthoDB" id="441812at2759"/>
<dbReference type="PANTHER" id="PTHR13271">
    <property type="entry name" value="UNCHARACTERIZED PUTATIVE METHYLTRANSFERASE"/>
    <property type="match status" value="1"/>
</dbReference>
<dbReference type="Gene3D" id="3.90.1410.10">
    <property type="entry name" value="set domain protein methyltransferase, domain 1"/>
    <property type="match status" value="1"/>
</dbReference>
<keyword evidence="3 4" id="KW-0949">S-adenosyl-L-methionine</keyword>
<protein>
    <recommendedName>
        <fullName evidence="4">protein-histidine N-methyltransferase</fullName>
        <ecNumber evidence="4">2.1.1.85</ecNumber>
    </recommendedName>
</protein>
<reference evidence="7" key="1">
    <citation type="submission" date="2025-08" db="UniProtKB">
        <authorList>
            <consortium name="RefSeq"/>
        </authorList>
    </citation>
    <scope>IDENTIFICATION</scope>
    <source>
        <strain evidence="7">15112-1751.03</strain>
        <tissue evidence="7">Whole Adult</tissue>
    </source>
</reference>
<dbReference type="AlphaFoldDB" id="A0A6P8WIK1"/>
<evidence type="ECO:0000256" key="5">
    <source>
        <dbReference type="SAM" id="MobiDB-lite"/>
    </source>
</evidence>
<name>A0A6P8WIK1_DROAB</name>
<evidence type="ECO:0000313" key="7">
    <source>
        <dbReference type="RefSeq" id="XP_034097460.2"/>
    </source>
</evidence>
<dbReference type="SUPFAM" id="SSF82199">
    <property type="entry name" value="SET domain"/>
    <property type="match status" value="1"/>
</dbReference>
<dbReference type="GO" id="GO:0018064">
    <property type="term" value="F:protein-L-histidine N-tele-methyltransferase activity"/>
    <property type="evidence" value="ECO:0007669"/>
    <property type="project" value="UniProtKB-EC"/>
</dbReference>
<dbReference type="PANTHER" id="PTHR13271:SF47">
    <property type="entry name" value="ACTIN-HISTIDINE N-METHYLTRANSFERASE"/>
    <property type="match status" value="1"/>
</dbReference>
<evidence type="ECO:0000256" key="4">
    <source>
        <dbReference type="PROSITE-ProRule" id="PRU00898"/>
    </source>
</evidence>
<comment type="similarity">
    <text evidence="4">Belongs to the class V-like SAM-binding methyltransferase superfamily. SETD3 actin-histidine methyltransferase family.</text>
</comment>
<dbReference type="InterPro" id="IPR050600">
    <property type="entry name" value="SETD3_SETD6_MTase"/>
</dbReference>
<dbReference type="GO" id="GO:0016279">
    <property type="term" value="F:protein-lysine N-methyltransferase activity"/>
    <property type="evidence" value="ECO:0007669"/>
    <property type="project" value="TreeGrafter"/>
</dbReference>
<evidence type="ECO:0000256" key="2">
    <source>
        <dbReference type="ARBA" id="ARBA00022679"/>
    </source>
</evidence>
<proteinExistence type="inferred from homology"/>
<dbReference type="Proteomes" id="UP000515160">
    <property type="component" value="Chromosome X"/>
</dbReference>
<keyword evidence="1 4" id="KW-0489">Methyltransferase</keyword>
<organism evidence="6 7">
    <name type="scientific">Drosophila albomicans</name>
    <name type="common">Fruit fly</name>
    <dbReference type="NCBI Taxonomy" id="7291"/>
    <lineage>
        <taxon>Eukaryota</taxon>
        <taxon>Metazoa</taxon>
        <taxon>Ecdysozoa</taxon>
        <taxon>Arthropoda</taxon>
        <taxon>Hexapoda</taxon>
        <taxon>Insecta</taxon>
        <taxon>Pterygota</taxon>
        <taxon>Neoptera</taxon>
        <taxon>Endopterygota</taxon>
        <taxon>Diptera</taxon>
        <taxon>Brachycera</taxon>
        <taxon>Muscomorpha</taxon>
        <taxon>Ephydroidea</taxon>
        <taxon>Drosophilidae</taxon>
        <taxon>Drosophila</taxon>
    </lineage>
</organism>
<dbReference type="InterPro" id="IPR046341">
    <property type="entry name" value="SET_dom_sf"/>
</dbReference>